<organism evidence="2 3">
    <name type="scientific">Chlorobaculum parvum (strain DSM 263 / NCIMB 8327)</name>
    <name type="common">Chlorobium vibrioforme subsp. thiosulfatophilum</name>
    <dbReference type="NCBI Taxonomy" id="517417"/>
    <lineage>
        <taxon>Bacteria</taxon>
        <taxon>Pseudomonadati</taxon>
        <taxon>Chlorobiota</taxon>
        <taxon>Chlorobiia</taxon>
        <taxon>Chlorobiales</taxon>
        <taxon>Chlorobiaceae</taxon>
        <taxon>Chlorobaculum</taxon>
    </lineage>
</organism>
<keyword evidence="2" id="KW-0645">Protease</keyword>
<dbReference type="Gene3D" id="3.30.1390.10">
    <property type="match status" value="1"/>
</dbReference>
<dbReference type="InterPro" id="IPR014719">
    <property type="entry name" value="Ribosomal_bL12_C/ClpS-like"/>
</dbReference>
<reference evidence="2" key="1">
    <citation type="submission" date="2008-06" db="EMBL/GenBank/DDBJ databases">
        <title>Complete sequence of Chlorobaculum parvum NCIB 8327.</title>
        <authorList>
            <consortium name="US DOE Joint Genome Institute"/>
            <person name="Lucas S."/>
            <person name="Copeland A."/>
            <person name="Lapidus A."/>
            <person name="Glavina del Rio T."/>
            <person name="Dalin E."/>
            <person name="Tice H."/>
            <person name="Bruce D."/>
            <person name="Goodwin L."/>
            <person name="Pitluck S."/>
            <person name="Schmutz J."/>
            <person name="Larimer F."/>
            <person name="Land M."/>
            <person name="Hauser L."/>
            <person name="Kyrpides N."/>
            <person name="Mikhailova N."/>
            <person name="Zhao F."/>
            <person name="Li T."/>
            <person name="Liu Z."/>
            <person name="Overmann J."/>
            <person name="Bryant D.A."/>
            <person name="Richardson P."/>
        </authorList>
    </citation>
    <scope>NUCLEOTIDE SEQUENCE [LARGE SCALE GENOMIC DNA]</scope>
    <source>
        <strain evidence="2">NCIB 8327</strain>
    </source>
</reference>
<protein>
    <submittedName>
        <fullName evidence="2">ATP-dependent Clp protease adaptor protein ClpS</fullName>
    </submittedName>
</protein>
<dbReference type="GO" id="GO:0006508">
    <property type="term" value="P:proteolysis"/>
    <property type="evidence" value="ECO:0007669"/>
    <property type="project" value="UniProtKB-KW"/>
</dbReference>
<keyword evidence="2" id="KW-0378">Hydrolase</keyword>
<dbReference type="GO" id="GO:0008233">
    <property type="term" value="F:peptidase activity"/>
    <property type="evidence" value="ECO:0007669"/>
    <property type="project" value="UniProtKB-KW"/>
</dbReference>
<dbReference type="HOGENOM" id="CLU_134083_2_1_10"/>
<keyword evidence="3" id="KW-1185">Reference proteome</keyword>
<accession>B3QRF9</accession>
<gene>
    <name evidence="2" type="ordered locus">Cpar_0042</name>
</gene>
<evidence type="ECO:0000313" key="2">
    <source>
        <dbReference type="EMBL" id="ACF10470.1"/>
    </source>
</evidence>
<dbReference type="EMBL" id="CP001099">
    <property type="protein sequence ID" value="ACF10470.1"/>
    <property type="molecule type" value="Genomic_DNA"/>
</dbReference>
<feature type="domain" description="Adaptor protein ClpS core" evidence="1">
    <location>
        <begin position="37"/>
        <end position="103"/>
    </location>
</feature>
<dbReference type="GO" id="GO:0030163">
    <property type="term" value="P:protein catabolic process"/>
    <property type="evidence" value="ECO:0007669"/>
    <property type="project" value="InterPro"/>
</dbReference>
<evidence type="ECO:0000259" key="1">
    <source>
        <dbReference type="Pfam" id="PF02617"/>
    </source>
</evidence>
<dbReference type="RefSeq" id="WP_012501305.1">
    <property type="nucleotide sequence ID" value="NC_011027.1"/>
</dbReference>
<dbReference type="STRING" id="517417.Cpar_0042"/>
<sequence>MKDYSLNASPMDMIRLDAGNTPDTRTEELVADIDTLDAWRVVLFNDDEHTFDEVIFQIIKAVRCPRAIAEKKTWEVHTKGRSIVYAGPMSNCIQVSAVLEEIALRTEIQTG</sequence>
<dbReference type="eggNOG" id="COG2127">
    <property type="taxonomic scope" value="Bacteria"/>
</dbReference>
<proteinExistence type="predicted"/>
<name>B3QRF9_CHLP8</name>
<dbReference type="SUPFAM" id="SSF54736">
    <property type="entry name" value="ClpS-like"/>
    <property type="match status" value="1"/>
</dbReference>
<dbReference type="InterPro" id="IPR003769">
    <property type="entry name" value="ClpS_core"/>
</dbReference>
<dbReference type="KEGG" id="cpc:Cpar_0042"/>
<dbReference type="Proteomes" id="UP000008811">
    <property type="component" value="Chromosome"/>
</dbReference>
<dbReference type="Pfam" id="PF02617">
    <property type="entry name" value="ClpS"/>
    <property type="match status" value="1"/>
</dbReference>
<evidence type="ECO:0000313" key="3">
    <source>
        <dbReference type="Proteomes" id="UP000008811"/>
    </source>
</evidence>
<dbReference type="AlphaFoldDB" id="B3QRF9"/>